<sequence length="300" mass="31494">MSDKEFGLSRRQMLAGLGTIGVASAGAGLGTTALFSDEESFEGNSITAGTLDMSVTASIEAANEYWAEQVDLEELEATADGEAVTGLQVSDVKPGDWGIICFEFAVGDNPGYIRTRAEGLETSENGYTEPEPTDGDDENDPDEPEGAGELQDFMLAEVYQSFDGGADSDPPRSYLSPSGGDPAAPEGSTLQETYNAFSGGVIMRNSDGEPLEVGSVEDEATAEWCLLLYVPEDVGNIIQSDSLSFDLVFEAEQVRNNDVPFDGDSAVSETATPDPTATPEPTATPTPDPTGTPDGTETPE</sequence>
<dbReference type="NCBIfam" id="TIGR04088">
    <property type="entry name" value="cognate_SipW"/>
    <property type="match status" value="1"/>
</dbReference>
<dbReference type="InterPro" id="IPR006311">
    <property type="entry name" value="TAT_signal"/>
</dbReference>
<dbReference type="RefSeq" id="WP_179910875.1">
    <property type="nucleotide sequence ID" value="NZ_CP058910.1"/>
</dbReference>
<evidence type="ECO:0000256" key="1">
    <source>
        <dbReference type="SAM" id="MobiDB-lite"/>
    </source>
</evidence>
<evidence type="ECO:0008006" key="4">
    <source>
        <dbReference type="Google" id="ProtNLM"/>
    </source>
</evidence>
<gene>
    <name evidence="2" type="ORF">HZS55_06370</name>
</gene>
<name>A0A7D5P1U9_9EURY</name>
<reference evidence="2 3" key="1">
    <citation type="submission" date="2020-07" db="EMBL/GenBank/DDBJ databases">
        <title>Halosimplex pelagicum sp. nov. and Halosimplex rubrum sp. nov., isolated from salted brown alga Laminaria, and emended description of the genus Halosimplex.</title>
        <authorList>
            <person name="Cui H."/>
        </authorList>
    </citation>
    <scope>NUCLEOTIDE SEQUENCE [LARGE SCALE GENOMIC DNA]</scope>
    <source>
        <strain evidence="2 3">R27</strain>
    </source>
</reference>
<feature type="region of interest" description="Disordered" evidence="1">
    <location>
        <begin position="118"/>
        <end position="147"/>
    </location>
</feature>
<organism evidence="2 3">
    <name type="scientific">Halosimplex rubrum</name>
    <dbReference type="NCBI Taxonomy" id="869889"/>
    <lineage>
        <taxon>Archaea</taxon>
        <taxon>Methanobacteriati</taxon>
        <taxon>Methanobacteriota</taxon>
        <taxon>Stenosarchaea group</taxon>
        <taxon>Halobacteria</taxon>
        <taxon>Halobacteriales</taxon>
        <taxon>Haloarculaceae</taxon>
        <taxon>Halosimplex</taxon>
    </lineage>
</organism>
<feature type="region of interest" description="Disordered" evidence="1">
    <location>
        <begin position="258"/>
        <end position="300"/>
    </location>
</feature>
<feature type="compositionally biased region" description="Pro residues" evidence="1">
    <location>
        <begin position="276"/>
        <end position="290"/>
    </location>
</feature>
<protein>
    <recommendedName>
        <fullName evidence="4">SipW-cognate class signal peptide</fullName>
    </recommendedName>
</protein>
<feature type="compositionally biased region" description="Acidic residues" evidence="1">
    <location>
        <begin position="131"/>
        <end position="146"/>
    </location>
</feature>
<dbReference type="AlphaFoldDB" id="A0A7D5P1U9"/>
<feature type="region of interest" description="Disordered" evidence="1">
    <location>
        <begin position="162"/>
        <end position="189"/>
    </location>
</feature>
<dbReference type="PROSITE" id="PS51318">
    <property type="entry name" value="TAT"/>
    <property type="match status" value="1"/>
</dbReference>
<dbReference type="GeneID" id="56077471"/>
<dbReference type="Proteomes" id="UP000509667">
    <property type="component" value="Chromosome"/>
</dbReference>
<dbReference type="KEGG" id="hrr:HZS55_06370"/>
<feature type="compositionally biased region" description="Low complexity" evidence="1">
    <location>
        <begin position="291"/>
        <end position="300"/>
    </location>
</feature>
<evidence type="ECO:0000313" key="3">
    <source>
        <dbReference type="Proteomes" id="UP000509667"/>
    </source>
</evidence>
<dbReference type="EMBL" id="CP058910">
    <property type="protein sequence ID" value="QLH76941.1"/>
    <property type="molecule type" value="Genomic_DNA"/>
</dbReference>
<proteinExistence type="predicted"/>
<dbReference type="InterPro" id="IPR023833">
    <property type="entry name" value="Signal_pept_SipW-depend-type"/>
</dbReference>
<keyword evidence="3" id="KW-1185">Reference proteome</keyword>
<evidence type="ECO:0000313" key="2">
    <source>
        <dbReference type="EMBL" id="QLH76941.1"/>
    </source>
</evidence>
<dbReference type="OrthoDB" id="137379at2157"/>
<accession>A0A7D5P1U9</accession>